<reference evidence="3" key="1">
    <citation type="submission" date="2016-11" db="EMBL/GenBank/DDBJ databases">
        <authorList>
            <person name="Varghese N."/>
            <person name="Submissions S."/>
        </authorList>
    </citation>
    <scope>NUCLEOTIDE SEQUENCE [LARGE SCALE GENOMIC DNA]</scope>
    <source>
        <strain evidence="3">DSM 16990</strain>
    </source>
</reference>
<evidence type="ECO:0000313" key="3">
    <source>
        <dbReference type="Proteomes" id="UP000184287"/>
    </source>
</evidence>
<keyword evidence="3" id="KW-1185">Reference proteome</keyword>
<keyword evidence="1" id="KW-1133">Transmembrane helix</keyword>
<dbReference type="Proteomes" id="UP000184287">
    <property type="component" value="Unassembled WGS sequence"/>
</dbReference>
<dbReference type="EMBL" id="FQUQ01000002">
    <property type="protein sequence ID" value="SHF25882.1"/>
    <property type="molecule type" value="Genomic_DNA"/>
</dbReference>
<keyword evidence="1" id="KW-0812">Transmembrane</keyword>
<protein>
    <submittedName>
        <fullName evidence="2">Uncharacterized protein</fullName>
    </submittedName>
</protein>
<evidence type="ECO:0000256" key="1">
    <source>
        <dbReference type="SAM" id="Phobius"/>
    </source>
</evidence>
<proteinExistence type="predicted"/>
<gene>
    <name evidence="2" type="ORF">SAMN04488522_102610</name>
</gene>
<keyword evidence="1" id="KW-0472">Membrane</keyword>
<organism evidence="2 3">
    <name type="scientific">Pedobacter caeni</name>
    <dbReference type="NCBI Taxonomy" id="288992"/>
    <lineage>
        <taxon>Bacteria</taxon>
        <taxon>Pseudomonadati</taxon>
        <taxon>Bacteroidota</taxon>
        <taxon>Sphingobacteriia</taxon>
        <taxon>Sphingobacteriales</taxon>
        <taxon>Sphingobacteriaceae</taxon>
        <taxon>Pedobacter</taxon>
    </lineage>
</organism>
<evidence type="ECO:0000313" key="2">
    <source>
        <dbReference type="EMBL" id="SHF25882.1"/>
    </source>
</evidence>
<name>A0A1M5A7Q7_9SPHI</name>
<sequence>MALILIRIGLFCLIPVGIFVLIKTLGMTKKIFNGNVILEIPFTQKEATFQVPQNGLYAVWQKGQLFRKTPVDQFEIQIIRESDGAVVSLSPSFMRPNTSNFDTGKMEMKRFSAESGSYKLILRDGSGISSFEKGLSDLIPAKEVDYNKYFIQVRETGPAYQMLLAIPLFLLSGFMIIGGFVLGLLAPQIFV</sequence>
<accession>A0A1M5A7Q7</accession>
<feature type="transmembrane region" description="Helical" evidence="1">
    <location>
        <begin position="6"/>
        <end position="25"/>
    </location>
</feature>
<feature type="transmembrane region" description="Helical" evidence="1">
    <location>
        <begin position="162"/>
        <end position="186"/>
    </location>
</feature>
<dbReference type="OrthoDB" id="1443121at2"/>
<dbReference type="RefSeq" id="WP_073230622.1">
    <property type="nucleotide sequence ID" value="NZ_FQUQ01000002.1"/>
</dbReference>
<dbReference type="AlphaFoldDB" id="A0A1M5A7Q7"/>